<feature type="transmembrane region" description="Helical" evidence="2">
    <location>
        <begin position="432"/>
        <end position="455"/>
    </location>
</feature>
<accession>A0A1B6EGG5</accession>
<feature type="compositionally biased region" description="Low complexity" evidence="1">
    <location>
        <begin position="670"/>
        <end position="694"/>
    </location>
</feature>
<feature type="compositionally biased region" description="Polar residues" evidence="1">
    <location>
        <begin position="655"/>
        <end position="669"/>
    </location>
</feature>
<evidence type="ECO:0000256" key="2">
    <source>
        <dbReference type="SAM" id="Phobius"/>
    </source>
</evidence>
<sequence>MSMNGSLVQGEGKDGHPKNVAVVPPRTSVTKKSSCLHGHLNSLWSIWYGLSTCVLQAYIAVQSVYRFLDYINLVWPEPSSPKMELHAYVILTGTSVLLLPVFLASAIFKVGNLANDGFKLGRNLSVCSVDPPSAVSLGGSGFRGFWRHSGPTAPLIHIVSAFCLLLPRILIEAKLIQAGFLPKDSIWRTDLDFIISHNDRLVLSFMTSQNNFNNSFLPTPLPQDTSSSNQPQSMLLTVGVPGQEIATNDETQWGHSSTELFNYILALVVYSVRYPAVFWSTNKYFGILFSLQLLFNSLQNLVMYAGVCVLYKIHVIGPAEALSTLHSKIGLSFGIPQNFLLNRNVTLALFILSSVLVFNSSLVLYLYGYGRLNAFLNRERARRVISLQESSAGKGWSYFTHCAALCVLVAIAVCQAPILFDCTVVYRKSLNTAVLICVVGTVVHLFLWVLLWLVLTIKQHWLFKLRVTIGRAAVRSARSIKLVTDVDLLSYTDTTAPLLVVGNGRTYSVSETSPKKAIMGVIQKSAMEKKSRSNQASHSRGWVDRDEEQIYWLRPKPPSPKNSPDSSTSDRLEWLRKPSTSKHKVTFDPNSVKCSSGKDVESDDDGDYARLRELPLLNAAAIEQSDDTASEDNKATPRCLRRADSGMPPEELTPRSDSVSTEASGSPPDNSETSSGVHSNSNSTSSRESTQRRSTSVHDLATDAANKIQPQWRSSSLQRGMIPPQPDQSYNAFRASQPQHIMDQMYSNIQLSQDPTYLNCLPRVSINPHEQIYAPYRPQQLYTKSPPVIKETAEEDVVIRRKVERKEIPVNGSTSQEPFGRATNIRMTTFSDHPQQSATLPHYPTQTVSPAYPNCSTMPLPGVSMNPRLMGVGTSCNSFPRQHTTIPTHHNGIRLFNSNLNTKRLFPSHVRGYILPDSGHHSFPQIMNMKYNPIRKSERDSANFSLASSGDSDLHA</sequence>
<feature type="region of interest" description="Disordered" evidence="1">
    <location>
        <begin position="576"/>
        <end position="606"/>
    </location>
</feature>
<evidence type="ECO:0000256" key="1">
    <source>
        <dbReference type="SAM" id="MobiDB-lite"/>
    </source>
</evidence>
<feature type="transmembrane region" description="Helical" evidence="2">
    <location>
        <begin position="398"/>
        <end position="420"/>
    </location>
</feature>
<dbReference type="EMBL" id="GEDC01000280">
    <property type="protein sequence ID" value="JAS37018.1"/>
    <property type="molecule type" value="Transcribed_RNA"/>
</dbReference>
<gene>
    <name evidence="3" type="ORF">g.13098</name>
</gene>
<dbReference type="InterPro" id="IPR053291">
    <property type="entry name" value="Ommatidial_diff-associated"/>
</dbReference>
<feature type="compositionally biased region" description="Polar residues" evidence="1">
    <location>
        <begin position="708"/>
        <end position="717"/>
    </location>
</feature>
<proteinExistence type="predicted"/>
<keyword evidence="2" id="KW-0472">Membrane</keyword>
<feature type="transmembrane region" description="Helical" evidence="2">
    <location>
        <begin position="46"/>
        <end position="65"/>
    </location>
</feature>
<feature type="transmembrane region" description="Helical" evidence="2">
    <location>
        <begin position="85"/>
        <end position="108"/>
    </location>
</feature>
<feature type="transmembrane region" description="Helical" evidence="2">
    <location>
        <begin position="152"/>
        <end position="171"/>
    </location>
</feature>
<keyword evidence="2" id="KW-0812">Transmembrane</keyword>
<organism evidence="3">
    <name type="scientific">Clastoptera arizonana</name>
    <name type="common">Arizona spittle bug</name>
    <dbReference type="NCBI Taxonomy" id="38151"/>
    <lineage>
        <taxon>Eukaryota</taxon>
        <taxon>Metazoa</taxon>
        <taxon>Ecdysozoa</taxon>
        <taxon>Arthropoda</taxon>
        <taxon>Hexapoda</taxon>
        <taxon>Insecta</taxon>
        <taxon>Pterygota</taxon>
        <taxon>Neoptera</taxon>
        <taxon>Paraneoptera</taxon>
        <taxon>Hemiptera</taxon>
        <taxon>Auchenorrhyncha</taxon>
        <taxon>Cercopoidea</taxon>
        <taxon>Clastopteridae</taxon>
        <taxon>Clastoptera</taxon>
    </lineage>
</organism>
<name>A0A1B6EGG5_9HEMI</name>
<feature type="transmembrane region" description="Helical" evidence="2">
    <location>
        <begin position="345"/>
        <end position="367"/>
    </location>
</feature>
<feature type="transmembrane region" description="Helical" evidence="2">
    <location>
        <begin position="260"/>
        <end position="281"/>
    </location>
</feature>
<dbReference type="PANTHER" id="PTHR21579">
    <property type="entry name" value="PROTEIN TINCAR"/>
    <property type="match status" value="1"/>
</dbReference>
<dbReference type="PANTHER" id="PTHR21579:SF20">
    <property type="entry name" value="PROTEIN TINCAR"/>
    <property type="match status" value="1"/>
</dbReference>
<protein>
    <recommendedName>
        <fullName evidence="4">Protein tincar</fullName>
    </recommendedName>
</protein>
<keyword evidence="2" id="KW-1133">Transmembrane helix</keyword>
<reference evidence="3" key="1">
    <citation type="submission" date="2015-12" db="EMBL/GenBank/DDBJ databases">
        <title>De novo transcriptome assembly of four potential Pierce s Disease insect vectors from Arizona vineyards.</title>
        <authorList>
            <person name="Tassone E.E."/>
        </authorList>
    </citation>
    <scope>NUCLEOTIDE SEQUENCE</scope>
</reference>
<evidence type="ECO:0008006" key="4">
    <source>
        <dbReference type="Google" id="ProtNLM"/>
    </source>
</evidence>
<evidence type="ECO:0000313" key="3">
    <source>
        <dbReference type="EMBL" id="JAS37018.1"/>
    </source>
</evidence>
<feature type="region of interest" description="Disordered" evidence="1">
    <location>
        <begin position="621"/>
        <end position="717"/>
    </location>
</feature>
<dbReference type="AlphaFoldDB" id="A0A1B6EGG5"/>
<feature type="region of interest" description="Disordered" evidence="1">
    <location>
        <begin position="1"/>
        <end position="20"/>
    </location>
</feature>